<reference evidence="2" key="2">
    <citation type="submission" date="2023-05" db="EMBL/GenBank/DDBJ databases">
        <authorList>
            <consortium name="Lawrence Berkeley National Laboratory"/>
            <person name="Steindorff A."/>
            <person name="Hensen N."/>
            <person name="Bonometti L."/>
            <person name="Westerberg I."/>
            <person name="Brannstrom I.O."/>
            <person name="Guillou S."/>
            <person name="Cros-Aarteil S."/>
            <person name="Calhoun S."/>
            <person name="Haridas S."/>
            <person name="Kuo A."/>
            <person name="Mondo S."/>
            <person name="Pangilinan J."/>
            <person name="Riley R."/>
            <person name="Labutti K."/>
            <person name="Andreopoulos B."/>
            <person name="Lipzen A."/>
            <person name="Chen C."/>
            <person name="Yanf M."/>
            <person name="Daum C."/>
            <person name="Ng V."/>
            <person name="Clum A."/>
            <person name="Ohm R."/>
            <person name="Martin F."/>
            <person name="Silar P."/>
            <person name="Natvig D."/>
            <person name="Lalanne C."/>
            <person name="Gautier V."/>
            <person name="Ament-Velasquez S.L."/>
            <person name="Kruys A."/>
            <person name="Hutchinson M.I."/>
            <person name="Powell A.J."/>
            <person name="Barry K."/>
            <person name="Miller A.N."/>
            <person name="Grigoriev I.V."/>
            <person name="Debuchy R."/>
            <person name="Gladieux P."/>
            <person name="Thoren M.H."/>
            <person name="Johannesson H."/>
        </authorList>
    </citation>
    <scope>NUCLEOTIDE SEQUENCE</scope>
    <source>
        <strain evidence="2">CBS 141.50</strain>
    </source>
</reference>
<dbReference type="GeneID" id="87820155"/>
<dbReference type="AlphaFoldDB" id="A0AAN6V6L2"/>
<accession>A0AAN6V6L2</accession>
<evidence type="ECO:0000256" key="1">
    <source>
        <dbReference type="SAM" id="MobiDB-lite"/>
    </source>
</evidence>
<protein>
    <recommendedName>
        <fullName evidence="4">ABA 3 protein</fullName>
    </recommendedName>
</protein>
<evidence type="ECO:0008006" key="4">
    <source>
        <dbReference type="Google" id="ProtNLM"/>
    </source>
</evidence>
<dbReference type="Proteomes" id="UP001302676">
    <property type="component" value="Unassembled WGS sequence"/>
</dbReference>
<evidence type="ECO:0000313" key="2">
    <source>
        <dbReference type="EMBL" id="KAK4144481.1"/>
    </source>
</evidence>
<sequence length="369" mass="42838">MNANGVASVPRVHDSAEHQGTPTPKQRHQDTWFFPKEFSIDLINIPGLSQRMREEVLNTAWEYSRVVIPQYTNWTRFCCYVRLSAIGIISEYNGELTDITATNKILGYDVDELLDTIRINRPGADESKHDELFRRYVNHLVHSPRIWFRARDGDALIRFGLAAALSSNDTDDVWFDEAQLQVLSEICVTLYDAVAFFKHRSEGEIHNTFAYLDPKLQVNTYGRAREVLWSIDSAWGKSPRHLVALNHVRFFGGPMHMTMRRYRYVENGMELGRPETEEVVNDAREYYKLWYRARFDNVISRESYLLYPGLAEPLQQDVKRECDKCEYRRNYGASTINEFGGVKLCEACRDEWRQYTETPAARGRGVPGN</sequence>
<organism evidence="2 3">
    <name type="scientific">Dichotomopilus funicola</name>
    <dbReference type="NCBI Taxonomy" id="1934379"/>
    <lineage>
        <taxon>Eukaryota</taxon>
        <taxon>Fungi</taxon>
        <taxon>Dikarya</taxon>
        <taxon>Ascomycota</taxon>
        <taxon>Pezizomycotina</taxon>
        <taxon>Sordariomycetes</taxon>
        <taxon>Sordariomycetidae</taxon>
        <taxon>Sordariales</taxon>
        <taxon>Chaetomiaceae</taxon>
        <taxon>Dichotomopilus</taxon>
    </lineage>
</organism>
<evidence type="ECO:0000313" key="3">
    <source>
        <dbReference type="Proteomes" id="UP001302676"/>
    </source>
</evidence>
<name>A0AAN6V6L2_9PEZI</name>
<keyword evidence="3" id="KW-1185">Reference proteome</keyword>
<dbReference type="RefSeq" id="XP_062637852.1">
    <property type="nucleotide sequence ID" value="XM_062783542.1"/>
</dbReference>
<dbReference type="EMBL" id="MU853576">
    <property type="protein sequence ID" value="KAK4144481.1"/>
    <property type="molecule type" value="Genomic_DNA"/>
</dbReference>
<comment type="caution">
    <text evidence="2">The sequence shown here is derived from an EMBL/GenBank/DDBJ whole genome shotgun (WGS) entry which is preliminary data.</text>
</comment>
<reference evidence="2" key="1">
    <citation type="journal article" date="2023" name="Mol. Phylogenet. Evol.">
        <title>Genome-scale phylogeny and comparative genomics of the fungal order Sordariales.</title>
        <authorList>
            <person name="Hensen N."/>
            <person name="Bonometti L."/>
            <person name="Westerberg I."/>
            <person name="Brannstrom I.O."/>
            <person name="Guillou S."/>
            <person name="Cros-Aarteil S."/>
            <person name="Calhoun S."/>
            <person name="Haridas S."/>
            <person name="Kuo A."/>
            <person name="Mondo S."/>
            <person name="Pangilinan J."/>
            <person name="Riley R."/>
            <person name="LaButti K."/>
            <person name="Andreopoulos B."/>
            <person name="Lipzen A."/>
            <person name="Chen C."/>
            <person name="Yan M."/>
            <person name="Daum C."/>
            <person name="Ng V."/>
            <person name="Clum A."/>
            <person name="Steindorff A."/>
            <person name="Ohm R.A."/>
            <person name="Martin F."/>
            <person name="Silar P."/>
            <person name="Natvig D.O."/>
            <person name="Lalanne C."/>
            <person name="Gautier V."/>
            <person name="Ament-Velasquez S.L."/>
            <person name="Kruys A."/>
            <person name="Hutchinson M.I."/>
            <person name="Powell A.J."/>
            <person name="Barry K."/>
            <person name="Miller A.N."/>
            <person name="Grigoriev I.V."/>
            <person name="Debuchy R."/>
            <person name="Gladieux P."/>
            <person name="Hiltunen Thoren M."/>
            <person name="Johannesson H."/>
        </authorList>
    </citation>
    <scope>NUCLEOTIDE SEQUENCE</scope>
    <source>
        <strain evidence="2">CBS 141.50</strain>
    </source>
</reference>
<proteinExistence type="predicted"/>
<feature type="region of interest" description="Disordered" evidence="1">
    <location>
        <begin position="1"/>
        <end position="28"/>
    </location>
</feature>
<gene>
    <name evidence="2" type="ORF">C8A04DRAFT_36487</name>
</gene>